<protein>
    <recommendedName>
        <fullName evidence="8">rRNA-processing protein</fullName>
    </recommendedName>
</protein>
<dbReference type="RefSeq" id="XP_017988480.1">
    <property type="nucleotide sequence ID" value="XM_018132991.1"/>
</dbReference>
<keyword evidence="4 8" id="KW-0690">Ribosome biogenesis</keyword>
<evidence type="ECO:0000256" key="6">
    <source>
        <dbReference type="ARBA" id="ARBA00023054"/>
    </source>
</evidence>
<keyword evidence="5 8" id="KW-0698">rRNA processing</keyword>
<proteinExistence type="inferred from homology"/>
<dbReference type="AlphaFoldDB" id="A0A0X8HU40"/>
<evidence type="ECO:0000256" key="2">
    <source>
        <dbReference type="ARBA" id="ARBA00004604"/>
    </source>
</evidence>
<dbReference type="InterPro" id="IPR005579">
    <property type="entry name" value="Cgr1-like"/>
</dbReference>
<evidence type="ECO:0000313" key="11">
    <source>
        <dbReference type="Proteomes" id="UP000243052"/>
    </source>
</evidence>
<keyword evidence="11" id="KW-1185">Reference proteome</keyword>
<evidence type="ECO:0000256" key="7">
    <source>
        <dbReference type="ARBA" id="ARBA00023242"/>
    </source>
</evidence>
<dbReference type="GeneID" id="28724774"/>
<evidence type="ECO:0000256" key="3">
    <source>
        <dbReference type="ARBA" id="ARBA00007869"/>
    </source>
</evidence>
<name>A0A0X8HU40_9SACH</name>
<dbReference type="GO" id="GO:0006364">
    <property type="term" value="P:rRNA processing"/>
    <property type="evidence" value="ECO:0007669"/>
    <property type="project" value="UniProtKB-UniRule"/>
</dbReference>
<comment type="subcellular location">
    <subcellularLocation>
        <location evidence="2 8">Nucleus</location>
        <location evidence="2 8">Nucleolus</location>
    </subcellularLocation>
</comment>
<comment type="function">
    <text evidence="1 8">Involved in nucleolar integrity and required for processing of the pre-rRNA for the 60S ribosome subunit.</text>
</comment>
<organism evidence="10 11">
    <name type="scientific">Eremothecium sinecaudum</name>
    <dbReference type="NCBI Taxonomy" id="45286"/>
    <lineage>
        <taxon>Eukaryota</taxon>
        <taxon>Fungi</taxon>
        <taxon>Dikarya</taxon>
        <taxon>Ascomycota</taxon>
        <taxon>Saccharomycotina</taxon>
        <taxon>Saccharomycetes</taxon>
        <taxon>Saccharomycetales</taxon>
        <taxon>Saccharomycetaceae</taxon>
        <taxon>Eremothecium</taxon>
    </lineage>
</organism>
<dbReference type="OrthoDB" id="3942380at2759"/>
<dbReference type="GO" id="GO:0005730">
    <property type="term" value="C:nucleolus"/>
    <property type="evidence" value="ECO:0007669"/>
    <property type="project" value="UniProtKB-SubCell"/>
</dbReference>
<evidence type="ECO:0000256" key="5">
    <source>
        <dbReference type="ARBA" id="ARBA00022552"/>
    </source>
</evidence>
<evidence type="ECO:0000256" key="1">
    <source>
        <dbReference type="ARBA" id="ARBA00004090"/>
    </source>
</evidence>
<dbReference type="Pfam" id="PF03879">
    <property type="entry name" value="Cgr1"/>
    <property type="match status" value="1"/>
</dbReference>
<feature type="region of interest" description="Disordered" evidence="9">
    <location>
        <begin position="101"/>
        <end position="125"/>
    </location>
</feature>
<dbReference type="EMBL" id="CP014245">
    <property type="protein sequence ID" value="AMD21484.1"/>
    <property type="molecule type" value="Genomic_DNA"/>
</dbReference>
<keyword evidence="7 8" id="KW-0539">Nucleus</keyword>
<evidence type="ECO:0000256" key="4">
    <source>
        <dbReference type="ARBA" id="ARBA00022517"/>
    </source>
</evidence>
<reference evidence="10 11" key="1">
    <citation type="submission" date="2016-01" db="EMBL/GenBank/DDBJ databases">
        <title>Genome sequence of the yeast Holleya sinecauda.</title>
        <authorList>
            <person name="Dietrich F.S."/>
        </authorList>
    </citation>
    <scope>NUCLEOTIDE SEQUENCE [LARGE SCALE GENOMIC DNA]</scope>
    <source>
        <strain evidence="10 11">ATCC 58844</strain>
    </source>
</reference>
<evidence type="ECO:0000313" key="10">
    <source>
        <dbReference type="EMBL" id="AMD21484.1"/>
    </source>
</evidence>
<evidence type="ECO:0000256" key="9">
    <source>
        <dbReference type="SAM" id="MobiDB-lite"/>
    </source>
</evidence>
<comment type="similarity">
    <text evidence="3 8">Belongs to the CGR1 family.</text>
</comment>
<evidence type="ECO:0000256" key="8">
    <source>
        <dbReference type="RuleBase" id="RU363084"/>
    </source>
</evidence>
<keyword evidence="6" id="KW-0175">Coiled coil</keyword>
<dbReference type="STRING" id="45286.A0A0X8HU40"/>
<feature type="compositionally biased region" description="Basic residues" evidence="9">
    <location>
        <begin position="102"/>
        <end position="118"/>
    </location>
</feature>
<sequence>MVSKLAMEAKMDDKKLTKGAPVSNRTWKVEKAPFRVNSSVVKNKEFTSWEKKHQLRLQDQQFKEKLKELKAEKEAAKQARIKALRDRREKKEENERYEKLAAKMHAKKVERMRKREKRNKALKER</sequence>
<dbReference type="Proteomes" id="UP000243052">
    <property type="component" value="Chromosome v"/>
</dbReference>
<gene>
    <name evidence="10" type="ORF">AW171_hschr53436</name>
</gene>
<accession>A0A0X8HU40</accession>